<evidence type="ECO:0000313" key="3">
    <source>
        <dbReference type="Proteomes" id="UP001429354"/>
    </source>
</evidence>
<organism evidence="2 3">
    <name type="scientific">Pseudoxanthomonas gei</name>
    <dbReference type="NCBI Taxonomy" id="1383030"/>
    <lineage>
        <taxon>Bacteria</taxon>
        <taxon>Pseudomonadati</taxon>
        <taxon>Pseudomonadota</taxon>
        <taxon>Gammaproteobacteria</taxon>
        <taxon>Lysobacterales</taxon>
        <taxon>Lysobacteraceae</taxon>
        <taxon>Pseudoxanthomonas</taxon>
    </lineage>
</organism>
<comment type="caution">
    <text evidence="2">The sequence shown here is derived from an EMBL/GenBank/DDBJ whole genome shotgun (WGS) entry which is preliminary data.</text>
</comment>
<feature type="domain" description="AB hydrolase-1" evidence="1">
    <location>
        <begin position="15"/>
        <end position="211"/>
    </location>
</feature>
<evidence type="ECO:0000259" key="1">
    <source>
        <dbReference type="Pfam" id="PF12697"/>
    </source>
</evidence>
<dbReference type="RefSeq" id="WP_162349791.1">
    <property type="nucleotide sequence ID" value="NZ_QOVG01000006.1"/>
</dbReference>
<dbReference type="Proteomes" id="UP001429354">
    <property type="component" value="Unassembled WGS sequence"/>
</dbReference>
<keyword evidence="3" id="KW-1185">Reference proteome</keyword>
<dbReference type="EMBL" id="QOVG01000006">
    <property type="protein sequence ID" value="NDK39215.1"/>
    <property type="molecule type" value="Genomic_DNA"/>
</dbReference>
<sequence length="238" mass="25403">MVAAVRVAEGKLSALLVHGAGGGAWEWQAWAAVLQAHGVSAHAIELQAAHAGLASTCLQDYALQLRTELERLPHPRVLIGASLGGLLSVLYADAADALVLVNPLPPAPWNQALSQREWADTIPWQRHARLASTRDAMADADEASALFAFRHWRDESGQVMREAQAGIPSAKPGCPALFVISKRDEDVPPAIIFDWAKAWGADTLESLATSHVGPLLGRQAARDAGETVAWLNRLGLQG</sequence>
<protein>
    <submittedName>
        <fullName evidence="2">Alpha/beta hydrolase</fullName>
    </submittedName>
</protein>
<reference evidence="2 3" key="1">
    <citation type="submission" date="2018-07" db="EMBL/GenBank/DDBJ databases">
        <title>Whole genome Sequencing of Pseudoxanthomonas gei KCTC 32298 (T).</title>
        <authorList>
            <person name="Kumar S."/>
            <person name="Bansal K."/>
            <person name="Kaur A."/>
            <person name="Patil P."/>
            <person name="Sharma S."/>
            <person name="Patil P.B."/>
        </authorList>
    </citation>
    <scope>NUCLEOTIDE SEQUENCE [LARGE SCALE GENOMIC DNA]</scope>
    <source>
        <strain evidence="2 3">KCTC 32298</strain>
    </source>
</reference>
<dbReference type="InterPro" id="IPR000073">
    <property type="entry name" value="AB_hydrolase_1"/>
</dbReference>
<accession>A0ABX0ACA9</accession>
<name>A0ABX0ACA9_9GAMM</name>
<evidence type="ECO:0000313" key="2">
    <source>
        <dbReference type="EMBL" id="NDK39215.1"/>
    </source>
</evidence>
<dbReference type="InterPro" id="IPR029058">
    <property type="entry name" value="AB_hydrolase_fold"/>
</dbReference>
<proteinExistence type="predicted"/>
<dbReference type="GO" id="GO:0016787">
    <property type="term" value="F:hydrolase activity"/>
    <property type="evidence" value="ECO:0007669"/>
    <property type="project" value="UniProtKB-KW"/>
</dbReference>
<dbReference type="SUPFAM" id="SSF53474">
    <property type="entry name" value="alpha/beta-Hydrolases"/>
    <property type="match status" value="1"/>
</dbReference>
<dbReference type="Pfam" id="PF12697">
    <property type="entry name" value="Abhydrolase_6"/>
    <property type="match status" value="1"/>
</dbReference>
<keyword evidence="2" id="KW-0378">Hydrolase</keyword>
<dbReference type="Gene3D" id="3.40.50.1820">
    <property type="entry name" value="alpha/beta hydrolase"/>
    <property type="match status" value="1"/>
</dbReference>
<gene>
    <name evidence="2" type="ORF">DT603_10215</name>
</gene>